<dbReference type="Gene3D" id="1.20.1740.10">
    <property type="entry name" value="Amino acid/polyamine transporter I"/>
    <property type="match status" value="1"/>
</dbReference>
<keyword evidence="4 7" id="KW-1133">Transmembrane helix</keyword>
<evidence type="ECO:0000256" key="5">
    <source>
        <dbReference type="ARBA" id="ARBA00023136"/>
    </source>
</evidence>
<keyword evidence="5 7" id="KW-0472">Membrane</keyword>
<evidence type="ECO:0000256" key="4">
    <source>
        <dbReference type="ARBA" id="ARBA00022989"/>
    </source>
</evidence>
<evidence type="ECO:0000313" key="8">
    <source>
        <dbReference type="EMBL" id="KAK4495085.1"/>
    </source>
</evidence>
<feature type="transmembrane region" description="Helical" evidence="7">
    <location>
        <begin position="268"/>
        <end position="288"/>
    </location>
</feature>
<dbReference type="PIRSF" id="PIRSF006060">
    <property type="entry name" value="AA_transporter"/>
    <property type="match status" value="1"/>
</dbReference>
<name>A0ABR0E1D6_ZASCE</name>
<feature type="transmembrane region" description="Helical" evidence="7">
    <location>
        <begin position="105"/>
        <end position="124"/>
    </location>
</feature>
<dbReference type="EMBL" id="JAXOVC010000012">
    <property type="protein sequence ID" value="KAK4495085.1"/>
    <property type="molecule type" value="Genomic_DNA"/>
</dbReference>
<proteinExistence type="predicted"/>
<protein>
    <recommendedName>
        <fullName evidence="10">Amino acid transporter</fullName>
    </recommendedName>
</protein>
<evidence type="ECO:0000256" key="2">
    <source>
        <dbReference type="ARBA" id="ARBA00022448"/>
    </source>
</evidence>
<evidence type="ECO:0000256" key="3">
    <source>
        <dbReference type="ARBA" id="ARBA00022692"/>
    </source>
</evidence>
<keyword evidence="2" id="KW-0813">Transport</keyword>
<feature type="transmembrane region" description="Helical" evidence="7">
    <location>
        <begin position="72"/>
        <end position="93"/>
    </location>
</feature>
<evidence type="ECO:0000256" key="1">
    <source>
        <dbReference type="ARBA" id="ARBA00004141"/>
    </source>
</evidence>
<feature type="transmembrane region" description="Helical" evidence="7">
    <location>
        <begin position="176"/>
        <end position="195"/>
    </location>
</feature>
<dbReference type="PANTHER" id="PTHR45649:SF4">
    <property type="entry name" value="TRANSPORTER, PUTATIVE (EUROFUNG)-RELATED"/>
    <property type="match status" value="1"/>
</dbReference>
<evidence type="ECO:0000256" key="7">
    <source>
        <dbReference type="SAM" id="Phobius"/>
    </source>
</evidence>
<feature type="transmembrane region" description="Helical" evidence="7">
    <location>
        <begin position="417"/>
        <end position="436"/>
    </location>
</feature>
<gene>
    <name evidence="8" type="ORF">PRZ48_013412</name>
</gene>
<accession>A0ABR0E1D6</accession>
<reference evidence="8 9" key="1">
    <citation type="journal article" date="2023" name="G3 (Bethesda)">
        <title>A chromosome-level genome assembly of Zasmidium syzygii isolated from banana leaves.</title>
        <authorList>
            <person name="van Westerhoven A.C."/>
            <person name="Mehrabi R."/>
            <person name="Talebi R."/>
            <person name="Steentjes M.B.F."/>
            <person name="Corcolon B."/>
            <person name="Chong P.A."/>
            <person name="Kema G.H.J."/>
            <person name="Seidl M.F."/>
        </authorList>
    </citation>
    <scope>NUCLEOTIDE SEQUENCE [LARGE SCALE GENOMIC DNA]</scope>
    <source>
        <strain evidence="8 9">P124</strain>
    </source>
</reference>
<sequence length="457" mass="50389">MASGDQAFEMAKLPNSSTVSDNGQDTPQQETFLDPGEWDALDPVAKEGFTVQDQRDMKRMGKQQQFRRNFKFITTSIVALDCYLVGTIVQALITINNESYSATRWQATLLIFASVIGIGIFNVVGVKHLPLAEGVFVASHFFAFFPVIIVILVLAPKTGPKEVFLTFTDNGSGWPSIGWATLVGQLSAMFSVLGSDSVAHMAEEVEDAGRVVPRSMVWSFILNIPFTFGMVISYLFCMDSIGDALEDPTGYPFIYVFRQATSSRGGTTGMTVVILFLLIMITISAMASTSRQTFAFARDNGLPFSSWLGAVHPTWHVPLNSIIFTMIFTIIISLINIGSTAAFNAMLSLSTVALMATYVVSVTCVLIRRIRGQYLPAARWSLGRWGLPVNALALVYACWSFFWSFWPNAYSVNAENFNWACVLFVGLMGIGTILYFTHARKIYDGPVAIVKDEAELR</sequence>
<feature type="transmembrane region" description="Helical" evidence="7">
    <location>
        <begin position="349"/>
        <end position="367"/>
    </location>
</feature>
<dbReference type="PANTHER" id="PTHR45649">
    <property type="entry name" value="AMINO-ACID PERMEASE BAT1"/>
    <property type="match status" value="1"/>
</dbReference>
<comment type="subcellular location">
    <subcellularLocation>
        <location evidence="1">Membrane</location>
        <topology evidence="1">Multi-pass membrane protein</topology>
    </subcellularLocation>
</comment>
<organism evidence="8 9">
    <name type="scientific">Zasmidium cellare</name>
    <name type="common">Wine cellar mold</name>
    <name type="synonym">Racodium cellare</name>
    <dbReference type="NCBI Taxonomy" id="395010"/>
    <lineage>
        <taxon>Eukaryota</taxon>
        <taxon>Fungi</taxon>
        <taxon>Dikarya</taxon>
        <taxon>Ascomycota</taxon>
        <taxon>Pezizomycotina</taxon>
        <taxon>Dothideomycetes</taxon>
        <taxon>Dothideomycetidae</taxon>
        <taxon>Mycosphaerellales</taxon>
        <taxon>Mycosphaerellaceae</taxon>
        <taxon>Zasmidium</taxon>
    </lineage>
</organism>
<dbReference type="InterPro" id="IPR002293">
    <property type="entry name" value="AA/rel_permease1"/>
</dbReference>
<evidence type="ECO:0008006" key="10">
    <source>
        <dbReference type="Google" id="ProtNLM"/>
    </source>
</evidence>
<evidence type="ECO:0000313" key="9">
    <source>
        <dbReference type="Proteomes" id="UP001305779"/>
    </source>
</evidence>
<feature type="transmembrane region" description="Helical" evidence="7">
    <location>
        <begin position="322"/>
        <end position="343"/>
    </location>
</feature>
<keyword evidence="9" id="KW-1185">Reference proteome</keyword>
<keyword evidence="3 7" id="KW-0812">Transmembrane</keyword>
<feature type="transmembrane region" description="Helical" evidence="7">
    <location>
        <begin position="136"/>
        <end position="156"/>
    </location>
</feature>
<comment type="caution">
    <text evidence="8">The sequence shown here is derived from an EMBL/GenBank/DDBJ whole genome shotgun (WGS) entry which is preliminary data.</text>
</comment>
<dbReference type="Pfam" id="PF13520">
    <property type="entry name" value="AA_permease_2"/>
    <property type="match status" value="1"/>
</dbReference>
<feature type="transmembrane region" description="Helical" evidence="7">
    <location>
        <begin position="216"/>
        <end position="236"/>
    </location>
</feature>
<feature type="transmembrane region" description="Helical" evidence="7">
    <location>
        <begin position="387"/>
        <end position="405"/>
    </location>
</feature>
<feature type="region of interest" description="Disordered" evidence="6">
    <location>
        <begin position="1"/>
        <end position="34"/>
    </location>
</feature>
<dbReference type="Proteomes" id="UP001305779">
    <property type="component" value="Unassembled WGS sequence"/>
</dbReference>
<evidence type="ECO:0000256" key="6">
    <source>
        <dbReference type="SAM" id="MobiDB-lite"/>
    </source>
</evidence>
<feature type="compositionally biased region" description="Polar residues" evidence="6">
    <location>
        <begin position="14"/>
        <end position="31"/>
    </location>
</feature>